<dbReference type="Proteomes" id="UP000183090">
    <property type="component" value="Unassembled WGS sequence"/>
</dbReference>
<evidence type="ECO:0000313" key="1">
    <source>
        <dbReference type="EMBL" id="SFK58111.1"/>
    </source>
</evidence>
<accession>A0AA94HDH3</accession>
<dbReference type="EMBL" id="FOTB01000001">
    <property type="protein sequence ID" value="SFK58111.1"/>
    <property type="molecule type" value="Genomic_DNA"/>
</dbReference>
<name>A0AA94HDH3_9STAP</name>
<dbReference type="AlphaFoldDB" id="A0AA94HDH3"/>
<reference evidence="1 2" key="1">
    <citation type="submission" date="2016-10" db="EMBL/GenBank/DDBJ databases">
        <authorList>
            <person name="Varghese N."/>
            <person name="Submissions S."/>
        </authorList>
    </citation>
    <scope>NUCLEOTIDE SEQUENCE [LARGE SCALE GENOMIC DNA]</scope>
    <source>
        <strain evidence="1 2">CGMCC 1.6501</strain>
    </source>
</reference>
<evidence type="ECO:0000313" key="2">
    <source>
        <dbReference type="Proteomes" id="UP000183090"/>
    </source>
</evidence>
<organism evidence="1 2">
    <name type="scientific">Salinicoccus halodurans</name>
    <dbReference type="NCBI Taxonomy" id="407035"/>
    <lineage>
        <taxon>Bacteria</taxon>
        <taxon>Bacillati</taxon>
        <taxon>Bacillota</taxon>
        <taxon>Bacilli</taxon>
        <taxon>Bacillales</taxon>
        <taxon>Staphylococcaceae</taxon>
        <taxon>Salinicoccus</taxon>
    </lineage>
</organism>
<protein>
    <submittedName>
        <fullName evidence="1">Uncharacterized protein</fullName>
    </submittedName>
</protein>
<gene>
    <name evidence="1" type="ORF">SAMN05216235_0571</name>
</gene>
<sequence length="32" mass="3704">MLFLMIISIVITVGIGYLVYRDTETEDNEIIE</sequence>
<proteinExistence type="predicted"/>
<comment type="caution">
    <text evidence="1">The sequence shown here is derived from an EMBL/GenBank/DDBJ whole genome shotgun (WGS) entry which is preliminary data.</text>
</comment>